<evidence type="ECO:0000259" key="12">
    <source>
        <dbReference type="PROSITE" id="PS50112"/>
    </source>
</evidence>
<dbReference type="CDD" id="cd00082">
    <property type="entry name" value="HisKA"/>
    <property type="match status" value="1"/>
</dbReference>
<dbReference type="AlphaFoldDB" id="A0A9W7NLQ1"/>
<dbReference type="EC" id="2.7.13.3" evidence="2"/>
<dbReference type="EMBL" id="QOKW01000004">
    <property type="protein sequence ID" value="KAA0682356.1"/>
    <property type="molecule type" value="Genomic_DNA"/>
</dbReference>
<dbReference type="Pfam" id="PF17159">
    <property type="entry name" value="MASE3"/>
    <property type="match status" value="1"/>
</dbReference>
<keyword evidence="10" id="KW-0812">Transmembrane</keyword>
<dbReference type="NCBIfam" id="TIGR00229">
    <property type="entry name" value="sensory_box"/>
    <property type="match status" value="1"/>
</dbReference>
<dbReference type="PANTHER" id="PTHR43065">
    <property type="entry name" value="SENSOR HISTIDINE KINASE"/>
    <property type="match status" value="1"/>
</dbReference>
<dbReference type="InterPro" id="IPR000014">
    <property type="entry name" value="PAS"/>
</dbReference>
<dbReference type="PROSITE" id="PS50109">
    <property type="entry name" value="HIS_KIN"/>
    <property type="match status" value="1"/>
</dbReference>
<evidence type="ECO:0000256" key="7">
    <source>
        <dbReference type="ARBA" id="ARBA00022840"/>
    </source>
</evidence>
<dbReference type="GO" id="GO:0000155">
    <property type="term" value="F:phosphorelay sensor kinase activity"/>
    <property type="evidence" value="ECO:0007669"/>
    <property type="project" value="InterPro"/>
</dbReference>
<dbReference type="InterPro" id="IPR005467">
    <property type="entry name" value="His_kinase_dom"/>
</dbReference>
<dbReference type="InterPro" id="IPR036890">
    <property type="entry name" value="HATPase_C_sf"/>
</dbReference>
<dbReference type="PRINTS" id="PR00344">
    <property type="entry name" value="BCTRLSENSOR"/>
</dbReference>
<evidence type="ECO:0000259" key="13">
    <source>
        <dbReference type="PROSITE" id="PS50113"/>
    </source>
</evidence>
<dbReference type="InterPro" id="IPR036097">
    <property type="entry name" value="HisK_dim/P_sf"/>
</dbReference>
<dbReference type="InterPro" id="IPR003594">
    <property type="entry name" value="HATPase_dom"/>
</dbReference>
<dbReference type="InterPro" id="IPR000700">
    <property type="entry name" value="PAS-assoc_C"/>
</dbReference>
<dbReference type="PROSITE" id="PS50112">
    <property type="entry name" value="PAS"/>
    <property type="match status" value="1"/>
</dbReference>
<dbReference type="SMART" id="SM00387">
    <property type="entry name" value="HATPase_c"/>
    <property type="match status" value="1"/>
</dbReference>
<comment type="caution">
    <text evidence="14">The sequence shown here is derived from an EMBL/GenBank/DDBJ whole genome shotgun (WGS) entry which is preliminary data.</text>
</comment>
<accession>A0A9W7NLQ1</accession>
<dbReference type="CDD" id="cd00130">
    <property type="entry name" value="PAS"/>
    <property type="match status" value="1"/>
</dbReference>
<dbReference type="Proteomes" id="UP000480854">
    <property type="component" value="Unassembled WGS sequence"/>
</dbReference>
<dbReference type="InterPro" id="IPR004358">
    <property type="entry name" value="Sig_transdc_His_kin-like_C"/>
</dbReference>
<dbReference type="PANTHER" id="PTHR43065:SF46">
    <property type="entry name" value="C4-DICARBOXYLATE TRANSPORT SENSOR PROTEIN DCTB"/>
    <property type="match status" value="1"/>
</dbReference>
<keyword evidence="10" id="KW-0472">Membrane</keyword>
<feature type="transmembrane region" description="Helical" evidence="10">
    <location>
        <begin position="96"/>
        <end position="117"/>
    </location>
</feature>
<sequence>MTGRPGHPWAALSRPPRSRPIHERDTAVSLPLPRWLRDRSFLSGLAALLAFMAVLGTVMHHNYLLFHLSVELFAVAVSMTVFVIAWNTRGTNQSPFLAFVGLSMPGMALLDLVHAIAFPGMNVIGPGDPNLSTQLWIAARGLQAAVFLAAPLLTETRLRTGDVLLIQAAAVACALLSIFTFGIMPDCFVPGIGLTPFKIGAEYTFSAAAVLACLLLWRKRRQFEPGVFGLTFAGIALLAPQELIFTLYTDPHGLLNALGHFIKILSFYLLYRAIIVTALQNPYDLAFYRMRRSEEALRDHLSGLESMIATRTGELRESEARWKALLECSNDWFWETDERGRFTALSPRAQESTGRGGAELLGFTHADLLDRNRPEEDFPALAEALHRREPFRRLSFPLASPGGAARWVMVSGMPRYDGKGNFLGYRGTTSDISARRQSAEAARQKQTMAALGSLVGGLAHEINNLLQPVISLSDLARNRAGEDRKLNAYLNAIHDSGVKARTIMRDVLQFARVEVAESPPGNLEEAVHSALELAAPSMPGTIEMRTRLDSALDDVTITATELTQVLLNLIQNARDAMPQGGTLTISASSLTLKERDASRRQLGEGDYVRLTVADTGTGMDEATRQRVFDPFFTTKPVGKGTGLGLSVVYGIVRNGGGDILVESVPGRGTSFIIDLPTAPSGGQGLTTHGKLVHGEGAGR</sequence>
<feature type="transmembrane region" description="Helical" evidence="10">
    <location>
        <begin position="196"/>
        <end position="217"/>
    </location>
</feature>
<comment type="catalytic activity">
    <reaction evidence="1">
        <text>ATP + protein L-histidine = ADP + protein N-phospho-L-histidine.</text>
        <dbReference type="EC" id="2.7.13.3"/>
    </reaction>
</comment>
<dbReference type="SUPFAM" id="SSF55874">
    <property type="entry name" value="ATPase domain of HSP90 chaperone/DNA topoisomerase II/histidine kinase"/>
    <property type="match status" value="1"/>
</dbReference>
<proteinExistence type="predicted"/>
<keyword evidence="3" id="KW-0597">Phosphoprotein</keyword>
<evidence type="ECO:0000313" key="15">
    <source>
        <dbReference type="Proteomes" id="UP000480854"/>
    </source>
</evidence>
<feature type="domain" description="PAS" evidence="12">
    <location>
        <begin position="318"/>
        <end position="376"/>
    </location>
</feature>
<dbReference type="Pfam" id="PF02518">
    <property type="entry name" value="HATPase_c"/>
    <property type="match status" value="1"/>
</dbReference>
<dbReference type="Gene3D" id="3.30.565.10">
    <property type="entry name" value="Histidine kinase-like ATPase, C-terminal domain"/>
    <property type="match status" value="1"/>
</dbReference>
<dbReference type="SMART" id="SM00388">
    <property type="entry name" value="HisKA"/>
    <property type="match status" value="1"/>
</dbReference>
<reference evidence="14 15" key="1">
    <citation type="submission" date="2018-07" db="EMBL/GenBank/DDBJ databases">
        <title>Genome sequence of Azospirillum sp. ATCC 49961.</title>
        <authorList>
            <person name="Sant'Anna F.H."/>
            <person name="Baldani J.I."/>
            <person name="Zilli J.E."/>
            <person name="Reis V.M."/>
            <person name="Hartmann A."/>
            <person name="Cruz L."/>
            <person name="de Souza E.M."/>
            <person name="de Oliveira Pedrosa F."/>
            <person name="Passaglia L.M.P."/>
        </authorList>
    </citation>
    <scope>NUCLEOTIDE SEQUENCE [LARGE SCALE GENOMIC DNA]</scope>
    <source>
        <strain evidence="14 15">ATCC 49961</strain>
    </source>
</reference>
<feature type="transmembrane region" description="Helical" evidence="10">
    <location>
        <begin position="64"/>
        <end position="84"/>
    </location>
</feature>
<feature type="transmembrane region" description="Helical" evidence="10">
    <location>
        <begin position="229"/>
        <end position="248"/>
    </location>
</feature>
<feature type="transmembrane region" description="Helical" evidence="10">
    <location>
        <begin position="40"/>
        <end position="58"/>
    </location>
</feature>
<gene>
    <name evidence="14" type="ORF">DS843_07410</name>
</gene>
<keyword evidence="10" id="KW-1133">Transmembrane helix</keyword>
<keyword evidence="15" id="KW-1185">Reference proteome</keyword>
<keyword evidence="7" id="KW-0067">ATP-binding</keyword>
<evidence type="ECO:0000256" key="1">
    <source>
        <dbReference type="ARBA" id="ARBA00000085"/>
    </source>
</evidence>
<dbReference type="InterPro" id="IPR013656">
    <property type="entry name" value="PAS_4"/>
</dbReference>
<evidence type="ECO:0000256" key="2">
    <source>
        <dbReference type="ARBA" id="ARBA00012438"/>
    </source>
</evidence>
<dbReference type="SUPFAM" id="SSF55785">
    <property type="entry name" value="PYP-like sensor domain (PAS domain)"/>
    <property type="match status" value="1"/>
</dbReference>
<evidence type="ECO:0000256" key="8">
    <source>
        <dbReference type="ARBA" id="ARBA00023012"/>
    </source>
</evidence>
<dbReference type="OrthoDB" id="489241at2"/>
<feature type="domain" description="PAC" evidence="13">
    <location>
        <begin position="392"/>
        <end position="444"/>
    </location>
</feature>
<feature type="transmembrane region" description="Helical" evidence="10">
    <location>
        <begin position="163"/>
        <end position="184"/>
    </location>
</feature>
<evidence type="ECO:0000313" key="14">
    <source>
        <dbReference type="EMBL" id="KAA0682356.1"/>
    </source>
</evidence>
<dbReference type="InterPro" id="IPR035965">
    <property type="entry name" value="PAS-like_dom_sf"/>
</dbReference>
<evidence type="ECO:0000259" key="11">
    <source>
        <dbReference type="PROSITE" id="PS50109"/>
    </source>
</evidence>
<dbReference type="PROSITE" id="PS50113">
    <property type="entry name" value="PAC"/>
    <property type="match status" value="1"/>
</dbReference>
<keyword evidence="8" id="KW-0902">Two-component regulatory system</keyword>
<name>A0A9W7NLQ1_9PROT</name>
<evidence type="ECO:0000256" key="5">
    <source>
        <dbReference type="ARBA" id="ARBA00022741"/>
    </source>
</evidence>
<dbReference type="Gene3D" id="1.10.287.130">
    <property type="match status" value="1"/>
</dbReference>
<evidence type="ECO:0000256" key="6">
    <source>
        <dbReference type="ARBA" id="ARBA00022777"/>
    </source>
</evidence>
<keyword evidence="6" id="KW-0418">Kinase</keyword>
<dbReference type="GO" id="GO:0005524">
    <property type="term" value="F:ATP binding"/>
    <property type="evidence" value="ECO:0007669"/>
    <property type="project" value="UniProtKB-KW"/>
</dbReference>
<evidence type="ECO:0000256" key="10">
    <source>
        <dbReference type="SAM" id="Phobius"/>
    </source>
</evidence>
<protein>
    <recommendedName>
        <fullName evidence="2">histidine kinase</fullName>
        <ecNumber evidence="2">2.7.13.3</ecNumber>
    </recommendedName>
</protein>
<dbReference type="SUPFAM" id="SSF47384">
    <property type="entry name" value="Homodimeric domain of signal transducing histidine kinase"/>
    <property type="match status" value="1"/>
</dbReference>
<feature type="region of interest" description="Disordered" evidence="9">
    <location>
        <begin position="1"/>
        <end position="20"/>
    </location>
</feature>
<keyword evidence="5" id="KW-0547">Nucleotide-binding</keyword>
<evidence type="ECO:0000256" key="4">
    <source>
        <dbReference type="ARBA" id="ARBA00022679"/>
    </source>
</evidence>
<evidence type="ECO:0000256" key="3">
    <source>
        <dbReference type="ARBA" id="ARBA00022553"/>
    </source>
</evidence>
<feature type="transmembrane region" description="Helical" evidence="10">
    <location>
        <begin position="137"/>
        <end position="154"/>
    </location>
</feature>
<dbReference type="InterPro" id="IPR003661">
    <property type="entry name" value="HisK_dim/P_dom"/>
</dbReference>
<dbReference type="Pfam" id="PF08448">
    <property type="entry name" value="PAS_4"/>
    <property type="match status" value="1"/>
</dbReference>
<evidence type="ECO:0000256" key="9">
    <source>
        <dbReference type="SAM" id="MobiDB-lite"/>
    </source>
</evidence>
<dbReference type="Gene3D" id="3.30.450.20">
    <property type="entry name" value="PAS domain"/>
    <property type="match status" value="1"/>
</dbReference>
<dbReference type="SMART" id="SM00091">
    <property type="entry name" value="PAS"/>
    <property type="match status" value="1"/>
</dbReference>
<keyword evidence="4" id="KW-0808">Transferase</keyword>
<dbReference type="InterPro" id="IPR033425">
    <property type="entry name" value="MASE3"/>
</dbReference>
<organism evidence="14 15">
    <name type="scientific">Roseomonas genomospecies 6</name>
    <dbReference type="NCBI Taxonomy" id="214106"/>
    <lineage>
        <taxon>Bacteria</taxon>
        <taxon>Pseudomonadati</taxon>
        <taxon>Pseudomonadota</taxon>
        <taxon>Alphaproteobacteria</taxon>
        <taxon>Acetobacterales</taxon>
        <taxon>Roseomonadaceae</taxon>
        <taxon>Roseomonas</taxon>
    </lineage>
</organism>
<feature type="domain" description="Histidine kinase" evidence="11">
    <location>
        <begin position="457"/>
        <end position="679"/>
    </location>
</feature>